<feature type="compositionally biased region" description="Low complexity" evidence="1">
    <location>
        <begin position="476"/>
        <end position="492"/>
    </location>
</feature>
<accession>A0A0G4FPA1</accession>
<name>A0A0G4FPA1_9ALVE</name>
<feature type="compositionally biased region" description="Polar residues" evidence="1">
    <location>
        <begin position="841"/>
        <end position="851"/>
    </location>
</feature>
<evidence type="ECO:0000256" key="1">
    <source>
        <dbReference type="SAM" id="MobiDB-lite"/>
    </source>
</evidence>
<protein>
    <submittedName>
        <fullName evidence="2">Uncharacterized protein</fullName>
    </submittedName>
</protein>
<feature type="compositionally biased region" description="Basic and acidic residues" evidence="1">
    <location>
        <begin position="674"/>
        <end position="686"/>
    </location>
</feature>
<reference evidence="2" key="1">
    <citation type="submission" date="2014-11" db="EMBL/GenBank/DDBJ databases">
        <authorList>
            <person name="Otto D Thomas"/>
            <person name="Naeem Raeece"/>
        </authorList>
    </citation>
    <scope>NUCLEOTIDE SEQUENCE</scope>
</reference>
<organism evidence="2">
    <name type="scientific">Chromera velia CCMP2878</name>
    <dbReference type="NCBI Taxonomy" id="1169474"/>
    <lineage>
        <taxon>Eukaryota</taxon>
        <taxon>Sar</taxon>
        <taxon>Alveolata</taxon>
        <taxon>Colpodellida</taxon>
        <taxon>Chromeraceae</taxon>
        <taxon>Chromera</taxon>
    </lineage>
</organism>
<feature type="compositionally biased region" description="Low complexity" evidence="1">
    <location>
        <begin position="690"/>
        <end position="705"/>
    </location>
</feature>
<feature type="compositionally biased region" description="Basic and acidic residues" evidence="1">
    <location>
        <begin position="493"/>
        <end position="502"/>
    </location>
</feature>
<feature type="region of interest" description="Disordered" evidence="1">
    <location>
        <begin position="1575"/>
        <end position="1594"/>
    </location>
</feature>
<feature type="compositionally biased region" description="Polar residues" evidence="1">
    <location>
        <begin position="420"/>
        <end position="438"/>
    </location>
</feature>
<feature type="compositionally biased region" description="Basic residues" evidence="1">
    <location>
        <begin position="453"/>
        <end position="462"/>
    </location>
</feature>
<feature type="region of interest" description="Disordered" evidence="1">
    <location>
        <begin position="839"/>
        <end position="876"/>
    </location>
</feature>
<dbReference type="VEuPathDB" id="CryptoDB:Cvel_18026"/>
<feature type="compositionally biased region" description="Low complexity" evidence="1">
    <location>
        <begin position="802"/>
        <end position="813"/>
    </location>
</feature>
<feature type="region of interest" description="Disordered" evidence="1">
    <location>
        <begin position="406"/>
        <end position="502"/>
    </location>
</feature>
<feature type="region of interest" description="Disordered" evidence="1">
    <location>
        <begin position="787"/>
        <end position="813"/>
    </location>
</feature>
<feature type="region of interest" description="Disordered" evidence="1">
    <location>
        <begin position="1349"/>
        <end position="1377"/>
    </location>
</feature>
<feature type="compositionally biased region" description="Basic and acidic residues" evidence="1">
    <location>
        <begin position="787"/>
        <end position="801"/>
    </location>
</feature>
<gene>
    <name evidence="2" type="ORF">Cvel_18026</name>
</gene>
<proteinExistence type="predicted"/>
<evidence type="ECO:0000313" key="2">
    <source>
        <dbReference type="EMBL" id="CEM16042.1"/>
    </source>
</evidence>
<feature type="region of interest" description="Disordered" evidence="1">
    <location>
        <begin position="674"/>
        <end position="705"/>
    </location>
</feature>
<dbReference type="EMBL" id="CDMZ01000520">
    <property type="protein sequence ID" value="CEM16042.1"/>
    <property type="molecule type" value="Genomic_DNA"/>
</dbReference>
<sequence>MILSASSRLQKETVSVAVSLQGSFAVSSPLLLRPLYLLHQTRSLSQNKLAKISAQYLTDFDARKCLRKNDVRIDKHLSLRRIRRAVPALPSDKTELRRRLPYRSRKAIARMIDPVKVQLKIVKKKGAGSGSSLSDLVSAVCHKVRKFPNSRNAWIKVANKLTREAPHLSPDEVGAVALALSAHRRDAFLLFRALGHQTELKASLMTSAGLASCLSGFVHAGVLDKRVIAAVAGRVPGSFLEESRESRRVLRDLVWLCEGFASVGLLHAELFKFAASEFCQQMDRATEARREEKRLLSQRMAAGQLFSLADVRRAEEVESFPPSQLGRLLGAFAKVSLRDESLLSSAVLFLQSSSHKIFPQISSLASLGTPTEAVQSSPPRGLVLRDQNFDPTAYVYSFLSSQLRQERRRVTRTRGDQEQGALSDSATSDQNNLSSRPLQPTGLASLPPPPLHTQRRPPRKPPQKVIPERASHPWRRSSASSSSSSFAAASHRSSTDIRKRRRRVDEAVHEWDLKALSALVEAMAQVGFTHKTVTLRWAHDARHELAQMDLVTLTKTMRLAASVGFFSRSLSRRFFSRAFALIAPPRLPPSPEELIGLVGALGELPFFCGGLVEALEERIAALGRTWMAEDLDLPPVRAAEWRGENVPFPPSPLFLSVPSCTARGQTDVLSFAVRKEKEEESEKGSEDPESTPSSLISLSSVPTSPSVPLAASQVVPWRPLEALFPQKVKFERIPDLLRMCVTLGHCPLPLNLSESRIEALPSKGLSTLKLLEILEDAALLRVHSLHREGPHPAPEDDKGSKSSDSQASSSRSFLSLPRLHSLAETRIRKLQHVRKQRMSKVLSSVGTSFPTLPSDREKKVSSVAEEEDERKQGERRVVEALEGRKRTAEHAEEAAQMAALSRCVSLWTRSNTEEQDGESSSSQSETVRLSVPVVSEFLRSVASSAEDPTAPSRSTSRGDVFLSIAHAMDVLESSLFVFVQLRQQQEGQVRCERDTKTRVGVNFAKGETEIREEREENSTVPLASCIQKATTSSCSFLKDLWSLSRREEIIRGAQICGDFLTDFLLLLPREVTLSSGRRESLNQWGDGTVERPDADLDEGVVTSVVSLLGRLLRRFGSSSHLLSLDLRLCMIADALILLDGLEDRGLSSASAVLRKALQSGLSNPQVAACLRGAGGMASAPEVATYFLECLDEFLDQARHSFEIGERANETRRQEGRRGTTEGTLWRTDLYRKRERAWTAARFPLAMRVRGADLSLHRFAPSSLPLSRVLLEEDKLQRPWRKGWKKVDRGTTEGLLLESGLLIEAGGEKAVGAVEKERRAWEAETETERIRVQQTNFLKRPFSQLGLREEEGEEEYGYTDVEERRTDQSGDSSREGVCCREEPLNWSEGHRGRGEGVGVFDISAFSSDDAGWDQSERFHHSLKSVLPFDDVMDFEGDEDSVLLRAQGPERFVHLCELLPFCLQAELEVERRNEWNLRDTEADCRVPLHSLRKTITTASESDEARGQKVPFFGTENERNGQVAARSCSSFPLAFDGKKSMLPSPRFSSDEQSNLKRFGMSGDSGDGTFPRLISRHKERKMTRGGTEPLWGSGQRSDAPHAQALDVLRRRSQMLLAFHTATPSGAFVYRSSCVVGEPGPWKTEKVK</sequence>
<feature type="compositionally biased region" description="Basic and acidic residues" evidence="1">
    <location>
        <begin position="1360"/>
        <end position="1377"/>
    </location>
</feature>